<organism evidence="1">
    <name type="scientific">Rhizophora mucronata</name>
    <name type="common">Asiatic mangrove</name>
    <dbReference type="NCBI Taxonomy" id="61149"/>
    <lineage>
        <taxon>Eukaryota</taxon>
        <taxon>Viridiplantae</taxon>
        <taxon>Streptophyta</taxon>
        <taxon>Embryophyta</taxon>
        <taxon>Tracheophyta</taxon>
        <taxon>Spermatophyta</taxon>
        <taxon>Magnoliopsida</taxon>
        <taxon>eudicotyledons</taxon>
        <taxon>Gunneridae</taxon>
        <taxon>Pentapetalae</taxon>
        <taxon>rosids</taxon>
        <taxon>fabids</taxon>
        <taxon>Malpighiales</taxon>
        <taxon>Rhizophoraceae</taxon>
        <taxon>Rhizophora</taxon>
    </lineage>
</organism>
<sequence length="25" mass="2999">MSLCKAYQRTYKKLLYFNLMAILVS</sequence>
<proteinExistence type="predicted"/>
<evidence type="ECO:0000313" key="1">
    <source>
        <dbReference type="EMBL" id="MBX74248.1"/>
    </source>
</evidence>
<name>A0A2P2R4X4_RHIMU</name>
<protein>
    <submittedName>
        <fullName evidence="1">Uncharacterized protein</fullName>
    </submittedName>
</protein>
<accession>A0A2P2R4X4</accession>
<reference evidence="1" key="1">
    <citation type="submission" date="2018-02" db="EMBL/GenBank/DDBJ databases">
        <title>Rhizophora mucronata_Transcriptome.</title>
        <authorList>
            <person name="Meera S.P."/>
            <person name="Sreeshan A."/>
            <person name="Augustine A."/>
        </authorList>
    </citation>
    <scope>NUCLEOTIDE SEQUENCE</scope>
    <source>
        <tissue evidence="1">Leaf</tissue>
    </source>
</reference>
<dbReference type="EMBL" id="GGEC01093764">
    <property type="protein sequence ID" value="MBX74248.1"/>
    <property type="molecule type" value="Transcribed_RNA"/>
</dbReference>
<dbReference type="AlphaFoldDB" id="A0A2P2R4X4"/>